<accession>A0A8H7F5L3</accession>
<sequence length="219" mass="24554">MAETSPSGWAIDTRHSRNLRYKSPLHCTNTQIHIPRIYQGLGRRSIKANIFPSWMVDMPLPSKYTKCWIFMQDHGSKSSGYDVMPPGLGLSPRTESQMIITLVAVLGYRRAKVGGLGVQQGDTVCVKIRYDCFKARCADCWLSRQRKIARNKMKILIESAGCPLSSVKLGLTVSVQGLHLCLLQGSASDKYLQFVSVRRRKDSLPQLLGDVWCSCTMTK</sequence>
<proteinExistence type="predicted"/>
<name>A0A8H7F5L3_AGABI</name>
<reference evidence="1 2" key="1">
    <citation type="journal article" name="Sci. Rep.">
        <title>Telomere-to-telomere assembled and centromere annotated genomes of the two main subspecies of the button mushroom Agaricus bisporus reveal especially polymorphic chromosome ends.</title>
        <authorList>
            <person name="Sonnenberg A.S.M."/>
            <person name="Sedaghat-Telgerd N."/>
            <person name="Lavrijssen B."/>
            <person name="Ohm R.A."/>
            <person name="Hendrickx P.M."/>
            <person name="Scholtmeijer K."/>
            <person name="Baars J.J.P."/>
            <person name="van Peer A."/>
        </authorList>
    </citation>
    <scope>NUCLEOTIDE SEQUENCE [LARGE SCALE GENOMIC DNA]</scope>
    <source>
        <strain evidence="1 2">H119_p4</strain>
    </source>
</reference>
<evidence type="ECO:0000313" key="2">
    <source>
        <dbReference type="Proteomes" id="UP000629468"/>
    </source>
</evidence>
<dbReference type="AlphaFoldDB" id="A0A8H7F5L3"/>
<evidence type="ECO:0000313" key="1">
    <source>
        <dbReference type="EMBL" id="KAF7777843.1"/>
    </source>
</evidence>
<dbReference type="EMBL" id="JABXXO010000005">
    <property type="protein sequence ID" value="KAF7777843.1"/>
    <property type="molecule type" value="Genomic_DNA"/>
</dbReference>
<gene>
    <name evidence="1" type="ORF">Agabi119p4_3915</name>
</gene>
<comment type="caution">
    <text evidence="1">The sequence shown here is derived from an EMBL/GenBank/DDBJ whole genome shotgun (WGS) entry which is preliminary data.</text>
</comment>
<dbReference type="Proteomes" id="UP000629468">
    <property type="component" value="Unassembled WGS sequence"/>
</dbReference>
<organism evidence="1 2">
    <name type="scientific">Agaricus bisporus var. burnettii</name>
    <dbReference type="NCBI Taxonomy" id="192524"/>
    <lineage>
        <taxon>Eukaryota</taxon>
        <taxon>Fungi</taxon>
        <taxon>Dikarya</taxon>
        <taxon>Basidiomycota</taxon>
        <taxon>Agaricomycotina</taxon>
        <taxon>Agaricomycetes</taxon>
        <taxon>Agaricomycetidae</taxon>
        <taxon>Agaricales</taxon>
        <taxon>Agaricineae</taxon>
        <taxon>Agaricaceae</taxon>
        <taxon>Agaricus</taxon>
    </lineage>
</organism>
<protein>
    <submittedName>
        <fullName evidence="1">Uncharacterized protein</fullName>
    </submittedName>
</protein>